<sequence>MAAMSWKRLLYRMTIGYVCLLPTSTQGQERALTGTISFRGSVHALGCRHAWDAERGRLVFADCPSAITAPDVPPAHLHAKNIFSSEPATVIQQETQAGHTFTLHDRYGKRVSSGSYRITVHIP</sequence>
<proteinExistence type="predicted"/>
<gene>
    <name evidence="1" type="ORF">PPUN14671_13130</name>
</gene>
<evidence type="ECO:0000313" key="2">
    <source>
        <dbReference type="Proteomes" id="UP001161257"/>
    </source>
</evidence>
<organism evidence="1 2">
    <name type="scientific">Pseudomonas putida</name>
    <name type="common">Arthrobacter siderocapsulatus</name>
    <dbReference type="NCBI Taxonomy" id="303"/>
    <lineage>
        <taxon>Bacteria</taxon>
        <taxon>Pseudomonadati</taxon>
        <taxon>Pseudomonadota</taxon>
        <taxon>Gammaproteobacteria</taxon>
        <taxon>Pseudomonadales</taxon>
        <taxon>Pseudomonadaceae</taxon>
        <taxon>Pseudomonas</taxon>
    </lineage>
</organism>
<accession>A0AA37R9S6</accession>
<reference evidence="1" key="1">
    <citation type="submission" date="2023-01" db="EMBL/GenBank/DDBJ databases">
        <title>Whole-genome sequence of Pseudomonas putida NBRC 14671.</title>
        <authorList>
            <person name="Morohoshi T."/>
            <person name="Someya N."/>
        </authorList>
    </citation>
    <scope>NUCLEOTIDE SEQUENCE</scope>
    <source>
        <strain evidence="1">NBRC 14671</strain>
    </source>
</reference>
<name>A0AA37R9S6_PSEPU</name>
<dbReference type="EMBL" id="BSKJ01000002">
    <property type="protein sequence ID" value="GLO34480.1"/>
    <property type="molecule type" value="Genomic_DNA"/>
</dbReference>
<comment type="caution">
    <text evidence="1">The sequence shown here is derived from an EMBL/GenBank/DDBJ whole genome shotgun (WGS) entry which is preliminary data.</text>
</comment>
<protein>
    <submittedName>
        <fullName evidence="1">Uncharacterized protein</fullName>
    </submittedName>
</protein>
<evidence type="ECO:0000313" key="1">
    <source>
        <dbReference type="EMBL" id="GLO34480.1"/>
    </source>
</evidence>
<dbReference type="Proteomes" id="UP001161257">
    <property type="component" value="Unassembled WGS sequence"/>
</dbReference>
<dbReference type="AlphaFoldDB" id="A0AA37R9S6"/>